<dbReference type="HOGENOM" id="CLU_1150180_0_0_4"/>
<proteinExistence type="predicted"/>
<dbReference type="AlphaFoldDB" id="E5ASD0"/>
<organism evidence="1 2">
    <name type="scientific">Mycetohabitans rhizoxinica (strain DSM 19002 / CIP 109453 / HKI 454)</name>
    <name type="common">Paraburkholderia rhizoxinica</name>
    <dbReference type="NCBI Taxonomy" id="882378"/>
    <lineage>
        <taxon>Bacteria</taxon>
        <taxon>Pseudomonadati</taxon>
        <taxon>Pseudomonadota</taxon>
        <taxon>Betaproteobacteria</taxon>
        <taxon>Burkholderiales</taxon>
        <taxon>Burkholderiaceae</taxon>
        <taxon>Mycetohabitans</taxon>
    </lineage>
</organism>
<gene>
    <name evidence="1" type="ordered locus">RBRH_03804</name>
</gene>
<dbReference type="KEGG" id="brh:RBRH_03804"/>
<reference evidence="1 2" key="1">
    <citation type="journal article" date="2011" name="J. Bacteriol.">
        <title>Complete genome sequence of Burkholderia rhizoxinica, an endosymbiont of Rhizopus microsporus.</title>
        <authorList>
            <person name="Lackner G."/>
            <person name="Moebius N."/>
            <person name="Partida-Martinez L."/>
            <person name="Hertweck C."/>
        </authorList>
    </citation>
    <scope>NUCLEOTIDE SEQUENCE [LARGE SCALE GENOMIC DNA]</scope>
    <source>
        <strain evidence="2">DSM 19002 / CIP 109453 / HKI 454</strain>
    </source>
</reference>
<evidence type="ECO:0000313" key="2">
    <source>
        <dbReference type="Proteomes" id="UP000007437"/>
    </source>
</evidence>
<dbReference type="EMBL" id="FR687359">
    <property type="protein sequence ID" value="CBW75512.1"/>
    <property type="molecule type" value="Genomic_DNA"/>
</dbReference>
<dbReference type="Proteomes" id="UP000007437">
    <property type="component" value="Chromosome"/>
</dbReference>
<evidence type="ECO:0000313" key="1">
    <source>
        <dbReference type="EMBL" id="CBW75512.1"/>
    </source>
</evidence>
<name>E5ASD0_MYCRK</name>
<dbReference type="STRING" id="882378.RBRH_03804"/>
<accession>E5ASD0</accession>
<sequence>MAMRKRAMKVKAQQKAKVARILHEHEGELSSFAWMQRYYDELQTILNTVASHFGATARPSPAMREIDKRAAAIDEWVKSDRRQQVPVRVLGRLGGESGGDMINGVNNWLNRNRSAGREPTAGEFLNINPFSDWSGSINQGWIQGAFDRGHMFRLLTDVPEHLVAAHNNAAQNPNEENINQYKEILSNAAENWQHRSSVFAKELIACARNGYAIHEDENGKKSVMPWGRHELLERFRPGAAA</sequence>
<protein>
    <submittedName>
        <fullName evidence="1">Uncharacterized protein</fullName>
    </submittedName>
</protein>